<feature type="compositionally biased region" description="Low complexity" evidence="1">
    <location>
        <begin position="173"/>
        <end position="182"/>
    </location>
</feature>
<dbReference type="EMBL" id="BOQP01000023">
    <property type="protein sequence ID" value="GIM75381.1"/>
    <property type="molecule type" value="Genomic_DNA"/>
</dbReference>
<reference evidence="3" key="1">
    <citation type="submission" date="2021-03" db="EMBL/GenBank/DDBJ databases">
        <title>Whole genome shotgun sequence of Actinoplanes consettensis NBRC 14913.</title>
        <authorList>
            <person name="Komaki H."/>
            <person name="Tamura T."/>
        </authorList>
    </citation>
    <scope>NUCLEOTIDE SEQUENCE</scope>
    <source>
        <strain evidence="3">NBRC 14913</strain>
    </source>
</reference>
<evidence type="ECO:0000313" key="3">
    <source>
        <dbReference type="EMBL" id="GIM75381.1"/>
    </source>
</evidence>
<comment type="caution">
    <text evidence="3">The sequence shown here is derived from an EMBL/GenBank/DDBJ whole genome shotgun (WGS) entry which is preliminary data.</text>
</comment>
<feature type="transmembrane region" description="Helical" evidence="2">
    <location>
        <begin position="567"/>
        <end position="592"/>
    </location>
</feature>
<feature type="transmembrane region" description="Helical" evidence="2">
    <location>
        <begin position="482"/>
        <end position="503"/>
    </location>
</feature>
<protein>
    <submittedName>
        <fullName evidence="3">Uncharacterized protein</fullName>
    </submittedName>
</protein>
<dbReference type="AlphaFoldDB" id="A0A919SPP1"/>
<dbReference type="SUPFAM" id="SSF63825">
    <property type="entry name" value="YWTD domain"/>
    <property type="match status" value="1"/>
</dbReference>
<feature type="transmembrane region" description="Helical" evidence="2">
    <location>
        <begin position="407"/>
        <end position="426"/>
    </location>
</feature>
<dbReference type="RefSeq" id="WP_212999208.1">
    <property type="nucleotide sequence ID" value="NZ_BAAATW010000002.1"/>
</dbReference>
<organism evidence="3 4">
    <name type="scientific">Winogradskya consettensis</name>
    <dbReference type="NCBI Taxonomy" id="113560"/>
    <lineage>
        <taxon>Bacteria</taxon>
        <taxon>Bacillati</taxon>
        <taxon>Actinomycetota</taxon>
        <taxon>Actinomycetes</taxon>
        <taxon>Micromonosporales</taxon>
        <taxon>Micromonosporaceae</taxon>
        <taxon>Winogradskya</taxon>
    </lineage>
</organism>
<accession>A0A919SPP1</accession>
<feature type="transmembrane region" description="Helical" evidence="2">
    <location>
        <begin position="447"/>
        <end position="476"/>
    </location>
</feature>
<sequence>MDSTPVLSDAVISVLRLAAGRQPAGLPLSTAAVFAALPDVDHRASWERLWLHTGEPRALDLAHYPDDDSRAATHWENISVTAELADALAFLESVRRAYDLPPASTGLLAVALVAAPGCGATRGLTRHGLTPDALLELVQSEILGTTLEALPALTAREDPKAPPEPVPEPVPESVPESVPEAVQGGSGRRRAAWIALSVVSLLGIGLAIRTSPGFNAAPPPAPEVPFRPPALASRMLTTADVTSALGTDMIALQDRPPDSKMWTSNGPLVADTRNAAIVAGWQREWVSTDQARYVLLRSVEVTRPRYHRMFHENCGIETPVPVPAALAAASAGFVDKGDNHAAFCMLSEKGNIGILVSVRMRGASAAEMVPQVAQRLMTRQLSLVGGYVPAPPVVNSQHYAKASIDRWLLLTALILPLVLALPLALVDRATWRRLRRRFRRREAGDPYLVSVDPAARLALSESTALTLFKLAVYVWLLRWIEALPIGLYATAALLLAAFCLMTVAESRILHGTRGRYTPRPFRGLSRLFAVGGLVVTAAFVAGAFLIAGVSLAYAGLGLNPAGPDYQIARIASLGIVAALAVLAGAVIPLMFVRRLAMRRVSQEAQSSPGRHIVLLRSFADDKRRVRARRLDRASIVDRICLRRWERFEEIIATALSTIGPVIALSRPGERLPPALGAVRQQFPMDGWRAGVRDLIRDSALVCMVVGRTESLVIELREVQALGALHKALFLVPPCGRREQRRRLALLSRELGIPWDRMLRATRGTDVLLIMQNAGPERAVIFTARAPDDVGYEAAVHAAVLLTGQPAPATAVVREIMAGFRHRAAGDRPVPSAGPTPPPAVEVYAPGRAPVYVPVYRRWTVMPWLLSSVLTAVVLLVTTFVTGINTHDFPVVTTGQGTATWLAEDDVTGELYAVIDRFGIVKVDPAEKEVKLLGTSNDAVDDLIVHDGVAYGESPVTGVVTAVSLSTHRPLWTARLLPGLRGLALAGDLLVTTVPGRREVIAVSARDGRQVGKRTVAGIPWGVTVSGDRFVVPLVDRGKIVSLSTRDLTPAGTVATVTGPQQVVAQGPVLWVLAPTQDRVVRHQSGTVAPGGQLLLSDPGALVAASNGWFAVQGHERVTLVSATGLLVRVPLPYTGVTSMCVTRAGHLFVGVEGSVAQLH</sequence>
<feature type="compositionally biased region" description="Pro residues" evidence="1">
    <location>
        <begin position="162"/>
        <end position="172"/>
    </location>
</feature>
<feature type="transmembrane region" description="Helical" evidence="2">
    <location>
        <begin position="863"/>
        <end position="883"/>
    </location>
</feature>
<feature type="region of interest" description="Disordered" evidence="1">
    <location>
        <begin position="155"/>
        <end position="183"/>
    </location>
</feature>
<dbReference type="Proteomes" id="UP000680865">
    <property type="component" value="Unassembled WGS sequence"/>
</dbReference>
<keyword evidence="2" id="KW-1133">Transmembrane helix</keyword>
<gene>
    <name evidence="3" type="ORF">Aco04nite_45100</name>
</gene>
<evidence type="ECO:0000256" key="2">
    <source>
        <dbReference type="SAM" id="Phobius"/>
    </source>
</evidence>
<keyword evidence="2" id="KW-0812">Transmembrane</keyword>
<proteinExistence type="predicted"/>
<evidence type="ECO:0000313" key="4">
    <source>
        <dbReference type="Proteomes" id="UP000680865"/>
    </source>
</evidence>
<feature type="transmembrane region" description="Helical" evidence="2">
    <location>
        <begin position="524"/>
        <end position="547"/>
    </location>
</feature>
<evidence type="ECO:0000256" key="1">
    <source>
        <dbReference type="SAM" id="MobiDB-lite"/>
    </source>
</evidence>
<name>A0A919SPP1_9ACTN</name>
<keyword evidence="2" id="KW-0472">Membrane</keyword>
<keyword evidence="4" id="KW-1185">Reference proteome</keyword>